<reference evidence="2 3" key="1">
    <citation type="submission" date="2014-03" db="EMBL/GenBank/DDBJ databases">
        <title>The draft genome sequence of Thalassospira mesophila JCM 18969.</title>
        <authorList>
            <person name="Lai Q."/>
            <person name="Shao Z."/>
        </authorList>
    </citation>
    <scope>NUCLEOTIDE SEQUENCE [LARGE SCALE GENOMIC DNA]</scope>
    <source>
        <strain evidence="2 3">JCM 18969</strain>
    </source>
</reference>
<evidence type="ECO:0000256" key="1">
    <source>
        <dbReference type="SAM" id="Phobius"/>
    </source>
</evidence>
<keyword evidence="1" id="KW-0812">Transmembrane</keyword>
<feature type="transmembrane region" description="Helical" evidence="1">
    <location>
        <begin position="15"/>
        <end position="34"/>
    </location>
</feature>
<keyword evidence="1" id="KW-0472">Membrane</keyword>
<evidence type="ECO:0000313" key="3">
    <source>
        <dbReference type="Proteomes" id="UP000193391"/>
    </source>
</evidence>
<dbReference type="OrthoDB" id="7364280at2"/>
<keyword evidence="3" id="KW-1185">Reference proteome</keyword>
<dbReference type="AlphaFoldDB" id="A0A1Y2L232"/>
<protein>
    <submittedName>
        <fullName evidence="2">Uncharacterized protein</fullName>
    </submittedName>
</protein>
<comment type="caution">
    <text evidence="2">The sequence shown here is derived from an EMBL/GenBank/DDBJ whole genome shotgun (WGS) entry which is preliminary data.</text>
</comment>
<dbReference type="EMBL" id="JFKA01000003">
    <property type="protein sequence ID" value="OSQ39024.1"/>
    <property type="molecule type" value="Genomic_DNA"/>
</dbReference>
<accession>A0A1Y2L232</accession>
<organism evidence="2 3">
    <name type="scientific">Thalassospira mesophila</name>
    <dbReference type="NCBI Taxonomy" id="1293891"/>
    <lineage>
        <taxon>Bacteria</taxon>
        <taxon>Pseudomonadati</taxon>
        <taxon>Pseudomonadota</taxon>
        <taxon>Alphaproteobacteria</taxon>
        <taxon>Rhodospirillales</taxon>
        <taxon>Thalassospiraceae</taxon>
        <taxon>Thalassospira</taxon>
    </lineage>
</organism>
<dbReference type="RefSeq" id="WP_085582021.1">
    <property type="nucleotide sequence ID" value="NZ_JFKA01000003.1"/>
</dbReference>
<proteinExistence type="predicted"/>
<dbReference type="Proteomes" id="UP000193391">
    <property type="component" value="Unassembled WGS sequence"/>
</dbReference>
<evidence type="ECO:0000313" key="2">
    <source>
        <dbReference type="EMBL" id="OSQ39024.1"/>
    </source>
</evidence>
<name>A0A1Y2L232_9PROT</name>
<dbReference type="STRING" id="1293891.TMES_10075"/>
<gene>
    <name evidence="2" type="ORF">TMES_10075</name>
</gene>
<sequence length="129" mass="14010">MVAFITAARFVLANWRFVLIGGGVVLAAGFLWLYQVRLANARADAAQARYQVLADANAANLKTIERMQADRAAADAAMLREQQRRKQAETKFTELLKGVNDAPDDGCVGPAVSGLFDRLREQAASDNAN</sequence>
<keyword evidence="1" id="KW-1133">Transmembrane helix</keyword>